<dbReference type="GO" id="GO:0005737">
    <property type="term" value="C:cytoplasm"/>
    <property type="evidence" value="ECO:0007669"/>
    <property type="project" value="TreeGrafter"/>
</dbReference>
<dbReference type="PANTHER" id="PTHR21240">
    <property type="entry name" value="2-AMINO-3-CARBOXYLMUCONATE-6-SEMIALDEHYDE DECARBOXYLASE"/>
    <property type="match status" value="1"/>
</dbReference>
<organism evidence="3">
    <name type="scientific">marine sediment metagenome</name>
    <dbReference type="NCBI Taxonomy" id="412755"/>
    <lineage>
        <taxon>unclassified sequences</taxon>
        <taxon>metagenomes</taxon>
        <taxon>ecological metagenomes</taxon>
    </lineage>
</organism>
<evidence type="ECO:0000259" key="2">
    <source>
        <dbReference type="Pfam" id="PF04909"/>
    </source>
</evidence>
<keyword evidence="1" id="KW-0456">Lyase</keyword>
<proteinExistence type="predicted"/>
<dbReference type="GO" id="GO:0016831">
    <property type="term" value="F:carboxy-lyase activity"/>
    <property type="evidence" value="ECO:0007669"/>
    <property type="project" value="InterPro"/>
</dbReference>
<accession>A0A0F9N1T1</accession>
<gene>
    <name evidence="3" type="ORF">LCGC14_1021570</name>
</gene>
<dbReference type="GO" id="GO:0016787">
    <property type="term" value="F:hydrolase activity"/>
    <property type="evidence" value="ECO:0007669"/>
    <property type="project" value="InterPro"/>
</dbReference>
<name>A0A0F9N1T1_9ZZZZ</name>
<dbReference type="InterPro" id="IPR032466">
    <property type="entry name" value="Metal_Hydrolase"/>
</dbReference>
<dbReference type="EMBL" id="LAZR01004086">
    <property type="protein sequence ID" value="KKN11929.1"/>
    <property type="molecule type" value="Genomic_DNA"/>
</dbReference>
<dbReference type="AlphaFoldDB" id="A0A0F9N1T1"/>
<comment type="caution">
    <text evidence="3">The sequence shown here is derived from an EMBL/GenBank/DDBJ whole genome shotgun (WGS) entry which is preliminary data.</text>
</comment>
<dbReference type="PANTHER" id="PTHR21240:SF28">
    <property type="entry name" value="ISO-OROTATE DECARBOXYLASE (EUROFUNG)"/>
    <property type="match status" value="1"/>
</dbReference>
<protein>
    <recommendedName>
        <fullName evidence="2">Amidohydrolase-related domain-containing protein</fullName>
    </recommendedName>
</protein>
<dbReference type="InterPro" id="IPR006680">
    <property type="entry name" value="Amidohydro-rel"/>
</dbReference>
<sequence>MDRFNVEKAIITTINRTKYYKKQKEVVSEINKGNKITQFKENFRDFMNHGQLDHTDVKKIVDKAPERFYKFFWFNPNMDAEEEESDYKILEEHFKEGFCGVKIHSGFHRINIPKDVNKLVSFMQEYDRNLILYIHSLPKTAFFSGISTSDIAKLAKKFPNLRIIVGHAANTMSYAIEVGMMLNYKNIYFETSCSVSFGIYNLIKTIGHEKILFGSDSPTASTLPIEIDKIITLPRISKKVKQDILYNNVNNLLKG</sequence>
<reference evidence="3" key="1">
    <citation type="journal article" date="2015" name="Nature">
        <title>Complex archaea that bridge the gap between prokaryotes and eukaryotes.</title>
        <authorList>
            <person name="Spang A."/>
            <person name="Saw J.H."/>
            <person name="Jorgensen S.L."/>
            <person name="Zaremba-Niedzwiedzka K."/>
            <person name="Martijn J."/>
            <person name="Lind A.E."/>
            <person name="van Eijk R."/>
            <person name="Schleper C."/>
            <person name="Guy L."/>
            <person name="Ettema T.J."/>
        </authorList>
    </citation>
    <scope>NUCLEOTIDE SEQUENCE</scope>
</reference>
<dbReference type="Gene3D" id="3.20.20.140">
    <property type="entry name" value="Metal-dependent hydrolases"/>
    <property type="match status" value="1"/>
</dbReference>
<dbReference type="InterPro" id="IPR032465">
    <property type="entry name" value="ACMSD"/>
</dbReference>
<evidence type="ECO:0000256" key="1">
    <source>
        <dbReference type="ARBA" id="ARBA00023239"/>
    </source>
</evidence>
<dbReference type="SUPFAM" id="SSF51556">
    <property type="entry name" value="Metallo-dependent hydrolases"/>
    <property type="match status" value="1"/>
</dbReference>
<dbReference type="GO" id="GO:0019748">
    <property type="term" value="P:secondary metabolic process"/>
    <property type="evidence" value="ECO:0007669"/>
    <property type="project" value="TreeGrafter"/>
</dbReference>
<evidence type="ECO:0000313" key="3">
    <source>
        <dbReference type="EMBL" id="KKN11929.1"/>
    </source>
</evidence>
<dbReference type="Pfam" id="PF04909">
    <property type="entry name" value="Amidohydro_2"/>
    <property type="match status" value="1"/>
</dbReference>
<feature type="domain" description="Amidohydrolase-related" evidence="2">
    <location>
        <begin position="21"/>
        <end position="248"/>
    </location>
</feature>